<accession>A0A654U938</accession>
<dbReference type="EMBL" id="CNFT01001766">
    <property type="protein sequence ID" value="CKT60213.1"/>
    <property type="molecule type" value="Genomic_DNA"/>
</dbReference>
<evidence type="ECO:0000313" key="6">
    <source>
        <dbReference type="Proteomes" id="UP000050164"/>
    </source>
</evidence>
<dbReference type="Proteomes" id="UP000048948">
    <property type="component" value="Unassembled WGS sequence"/>
</dbReference>
<reference evidence="4 5" key="1">
    <citation type="submission" date="2015-03" db="EMBL/GenBank/DDBJ databases">
        <authorList>
            <consortium name="Pathogen Informatics"/>
        </authorList>
    </citation>
    <scope>NUCLEOTIDE SEQUENCE [LARGE SCALE GENOMIC DNA]</scope>
    <source>
        <strain evidence="2 5">Bir 172</strain>
        <strain evidence="3 6">Bir 185</strain>
        <strain evidence="1 4">C09601061</strain>
    </source>
</reference>
<evidence type="ECO:0000313" key="3">
    <source>
        <dbReference type="EMBL" id="CKT60213.1"/>
    </source>
</evidence>
<evidence type="ECO:0000313" key="4">
    <source>
        <dbReference type="Proteomes" id="UP000046680"/>
    </source>
</evidence>
<dbReference type="EMBL" id="CGCX01004047">
    <property type="protein sequence ID" value="CFS25615.1"/>
    <property type="molecule type" value="Genomic_DNA"/>
</dbReference>
<dbReference type="AlphaFoldDB" id="A0A654U938"/>
<gene>
    <name evidence="1" type="ORF">ERS007657_04682</name>
    <name evidence="2" type="ORF">ERS027646_00665</name>
    <name evidence="3" type="ORF">ERS027659_04629</name>
</gene>
<dbReference type="Proteomes" id="UP000046680">
    <property type="component" value="Unassembled WGS sequence"/>
</dbReference>
<name>A0A654U938_MYCTX</name>
<dbReference type="Proteomes" id="UP000050164">
    <property type="component" value="Unassembled WGS sequence"/>
</dbReference>
<dbReference type="EMBL" id="CNGE01000074">
    <property type="protein sequence ID" value="CKR78677.1"/>
    <property type="molecule type" value="Genomic_DNA"/>
</dbReference>
<protein>
    <submittedName>
        <fullName evidence="1">Uncharacterized protein</fullName>
    </submittedName>
</protein>
<evidence type="ECO:0000313" key="5">
    <source>
        <dbReference type="Proteomes" id="UP000048948"/>
    </source>
</evidence>
<evidence type="ECO:0000313" key="2">
    <source>
        <dbReference type="EMBL" id="CKR78677.1"/>
    </source>
</evidence>
<proteinExistence type="predicted"/>
<evidence type="ECO:0000313" key="1">
    <source>
        <dbReference type="EMBL" id="CFS25615.1"/>
    </source>
</evidence>
<organism evidence="1 4">
    <name type="scientific">Mycobacterium tuberculosis</name>
    <dbReference type="NCBI Taxonomy" id="1773"/>
    <lineage>
        <taxon>Bacteria</taxon>
        <taxon>Bacillati</taxon>
        <taxon>Actinomycetota</taxon>
        <taxon>Actinomycetes</taxon>
        <taxon>Mycobacteriales</taxon>
        <taxon>Mycobacteriaceae</taxon>
        <taxon>Mycobacterium</taxon>
        <taxon>Mycobacterium tuberculosis complex</taxon>
    </lineage>
</organism>
<sequence length="42" mass="4047">MASAAAIAGVFCPNTFDPANQATRARFAATSAGCTVAANAAS</sequence>